<dbReference type="AlphaFoldDB" id="A0A395IUU3"/>
<dbReference type="EMBL" id="QKRW01000016">
    <property type="protein sequence ID" value="RAL64077.1"/>
    <property type="molecule type" value="Genomic_DNA"/>
</dbReference>
<accession>A0A395IUU3</accession>
<gene>
    <name evidence="2" type="ORF">DID88_003265</name>
</gene>
<evidence type="ECO:0000313" key="3">
    <source>
        <dbReference type="Proteomes" id="UP000249056"/>
    </source>
</evidence>
<keyword evidence="3" id="KW-1185">Reference proteome</keyword>
<comment type="caution">
    <text evidence="2">The sequence shown here is derived from an EMBL/GenBank/DDBJ whole genome shotgun (WGS) entry which is preliminary data.</text>
</comment>
<dbReference type="Proteomes" id="UP000249056">
    <property type="component" value="Unassembled WGS sequence"/>
</dbReference>
<reference evidence="2 3" key="1">
    <citation type="submission" date="2018-06" db="EMBL/GenBank/DDBJ databases">
        <title>Genome Sequence of the Brown Rot Fungal Pathogen Monilinia fructigena.</title>
        <authorList>
            <person name="Landi L."/>
            <person name="De Miccolis Angelini R.M."/>
            <person name="Pollastro S."/>
            <person name="Abate D."/>
            <person name="Faretra F."/>
            <person name="Romanazzi G."/>
        </authorList>
    </citation>
    <scope>NUCLEOTIDE SEQUENCE [LARGE SCALE GENOMIC DNA]</scope>
    <source>
        <strain evidence="2 3">Mfrg269</strain>
    </source>
</reference>
<protein>
    <submittedName>
        <fullName evidence="2">Uncharacterized protein</fullName>
    </submittedName>
</protein>
<organism evidence="2 3">
    <name type="scientific">Monilinia fructigena</name>
    <dbReference type="NCBI Taxonomy" id="38457"/>
    <lineage>
        <taxon>Eukaryota</taxon>
        <taxon>Fungi</taxon>
        <taxon>Dikarya</taxon>
        <taxon>Ascomycota</taxon>
        <taxon>Pezizomycotina</taxon>
        <taxon>Leotiomycetes</taxon>
        <taxon>Helotiales</taxon>
        <taxon>Sclerotiniaceae</taxon>
        <taxon>Monilinia</taxon>
    </lineage>
</organism>
<evidence type="ECO:0000256" key="1">
    <source>
        <dbReference type="SAM" id="MobiDB-lite"/>
    </source>
</evidence>
<sequence>MSTLKSIVTHTPSLPPHFTFAPSTLYLFLADIGHESLFHIGYLLTSPPPPATSTPFLAPLTGTIFHPNQHPTTPLPPTTHPLHLPNTHPLPAPPQIHPPTLLFILKLYPIDAHPTPPRAQRAPRHPRPPGAIEEFGEGEGNGGDRRDRNYRLHRGTRKRKNENQKNQKKQQQQQQQQQQQKKKKKKSRADHGFDRRCIYWTRRGYISFPETIGPKIVVDSIEAEAVAGRCGIR</sequence>
<evidence type="ECO:0000313" key="2">
    <source>
        <dbReference type="EMBL" id="RAL64077.1"/>
    </source>
</evidence>
<feature type="region of interest" description="Disordered" evidence="1">
    <location>
        <begin position="113"/>
        <end position="193"/>
    </location>
</feature>
<name>A0A395IUU3_9HELO</name>
<proteinExistence type="predicted"/>
<feature type="compositionally biased region" description="Low complexity" evidence="1">
    <location>
        <begin position="169"/>
        <end position="179"/>
    </location>
</feature>
<feature type="compositionally biased region" description="Basic residues" evidence="1">
    <location>
        <begin position="151"/>
        <end position="160"/>
    </location>
</feature>
<dbReference type="OrthoDB" id="3016366at2759"/>